<evidence type="ECO:0000259" key="5">
    <source>
        <dbReference type="PROSITE" id="PS51186"/>
    </source>
</evidence>
<dbReference type="PANTHER" id="PTHR43072:SF23">
    <property type="entry name" value="UPF0039 PROTEIN C11D3.02C"/>
    <property type="match status" value="1"/>
</dbReference>
<dbReference type="FunFam" id="3.40.630.30:FF:000026">
    <property type="entry name" value="Phosphinothricin acetyltransferase"/>
    <property type="match status" value="1"/>
</dbReference>
<evidence type="ECO:0000313" key="7">
    <source>
        <dbReference type="Proteomes" id="UP000187251"/>
    </source>
</evidence>
<proteinExistence type="predicted"/>
<sequence length="185" mass="20231">MTTHADNGAPGGAILVDCTHERHADQILAIFNEAIATSTALYDYKPRPREAMQGWFQAKAAGGFPVVGFENAAGELMAFASYGTFRAWPAYKYSVEHSVYVDGRFRGRGLGEALMRVLIERARANQVHLMIGGIDAANQGSIKLHEKLGFVHAGTIREAGFKFGRWLDLAFYQLTLDTPAQPVDG</sequence>
<accession>A0A1R1JN24</accession>
<dbReference type="CDD" id="cd04301">
    <property type="entry name" value="NAT_SF"/>
    <property type="match status" value="1"/>
</dbReference>
<comment type="catalytic activity">
    <reaction evidence="3">
        <text>L-methionine sulfoximine + acetyl-CoA = N-acetyl-L-methionine sulfoximine + CoA + H(+)</text>
        <dbReference type="Rhea" id="RHEA:47660"/>
        <dbReference type="ChEBI" id="CHEBI:15378"/>
        <dbReference type="ChEBI" id="CHEBI:57287"/>
        <dbReference type="ChEBI" id="CHEBI:57288"/>
        <dbReference type="ChEBI" id="CHEBI:87826"/>
        <dbReference type="ChEBI" id="CHEBI:87827"/>
    </reaction>
</comment>
<dbReference type="RefSeq" id="WP_076415330.1">
    <property type="nucleotide sequence ID" value="NZ_AP028040.1"/>
</dbReference>
<dbReference type="PROSITE" id="PS51186">
    <property type="entry name" value="GNAT"/>
    <property type="match status" value="1"/>
</dbReference>
<dbReference type="GO" id="GO:0016747">
    <property type="term" value="F:acyltransferase activity, transferring groups other than amino-acyl groups"/>
    <property type="evidence" value="ECO:0007669"/>
    <property type="project" value="InterPro"/>
</dbReference>
<dbReference type="EMBL" id="MJMN01000046">
    <property type="protein sequence ID" value="OMG79251.1"/>
    <property type="molecule type" value="Genomic_DNA"/>
</dbReference>
<gene>
    <name evidence="6" type="ORF">BIZ92_14720</name>
</gene>
<protein>
    <submittedName>
        <fullName evidence="6">GNAT family N-acetyltransferase</fullName>
    </submittedName>
</protein>
<evidence type="ECO:0000256" key="4">
    <source>
        <dbReference type="ARBA" id="ARBA00051334"/>
    </source>
</evidence>
<keyword evidence="1 6" id="KW-0808">Transferase</keyword>
<dbReference type="Pfam" id="PF00583">
    <property type="entry name" value="Acetyltransf_1"/>
    <property type="match status" value="1"/>
</dbReference>
<organism evidence="6 7">
    <name type="scientific">Alcaligenes xylosoxydans xylosoxydans</name>
    <name type="common">Achromobacter xylosoxidans</name>
    <dbReference type="NCBI Taxonomy" id="85698"/>
    <lineage>
        <taxon>Bacteria</taxon>
        <taxon>Pseudomonadati</taxon>
        <taxon>Pseudomonadota</taxon>
        <taxon>Betaproteobacteria</taxon>
        <taxon>Burkholderiales</taxon>
        <taxon>Alcaligenaceae</taxon>
        <taxon>Achromobacter</taxon>
    </lineage>
</organism>
<dbReference type="InterPro" id="IPR016181">
    <property type="entry name" value="Acyl_CoA_acyltransferase"/>
</dbReference>
<evidence type="ECO:0000256" key="3">
    <source>
        <dbReference type="ARBA" id="ARBA00050603"/>
    </source>
</evidence>
<dbReference type="PANTHER" id="PTHR43072">
    <property type="entry name" value="N-ACETYLTRANSFERASE"/>
    <property type="match status" value="1"/>
</dbReference>
<evidence type="ECO:0000256" key="2">
    <source>
        <dbReference type="ARBA" id="ARBA00023315"/>
    </source>
</evidence>
<dbReference type="OrthoDB" id="5459937at2"/>
<comment type="catalytic activity">
    <reaction evidence="4">
        <text>L-methionine sulfone + acetyl-CoA = N-acetyl-L-methionine sulfone + CoA + H(+)</text>
        <dbReference type="Rhea" id="RHEA:47656"/>
        <dbReference type="ChEBI" id="CHEBI:15378"/>
        <dbReference type="ChEBI" id="CHEBI:57287"/>
        <dbReference type="ChEBI" id="CHEBI:57288"/>
        <dbReference type="ChEBI" id="CHEBI:87824"/>
        <dbReference type="ChEBI" id="CHEBI:87825"/>
    </reaction>
</comment>
<dbReference type="SUPFAM" id="SSF55729">
    <property type="entry name" value="Acyl-CoA N-acyltransferases (Nat)"/>
    <property type="match status" value="1"/>
</dbReference>
<dbReference type="Gene3D" id="3.40.630.30">
    <property type="match status" value="1"/>
</dbReference>
<comment type="caution">
    <text evidence="6">The sequence shown here is derived from an EMBL/GenBank/DDBJ whole genome shotgun (WGS) entry which is preliminary data.</text>
</comment>
<feature type="domain" description="N-acetyltransferase" evidence="5">
    <location>
        <begin position="14"/>
        <end position="172"/>
    </location>
</feature>
<keyword evidence="2" id="KW-0012">Acyltransferase</keyword>
<dbReference type="InterPro" id="IPR000182">
    <property type="entry name" value="GNAT_dom"/>
</dbReference>
<reference evidence="6 7" key="1">
    <citation type="submission" date="2016-09" db="EMBL/GenBank/DDBJ databases">
        <title>Phylogenomics of Achromobacter.</title>
        <authorList>
            <person name="Jeukens J."/>
            <person name="Freschi L."/>
            <person name="Vincent A.T."/>
            <person name="Emond-Rheault J.-G."/>
            <person name="Kukavica-Ibrulj I."/>
            <person name="Charette S.J."/>
            <person name="Levesque R.C."/>
        </authorList>
    </citation>
    <scope>NUCLEOTIDE SEQUENCE [LARGE SCALE GENOMIC DNA]</scope>
    <source>
        <strain evidence="6 7">AUS488</strain>
    </source>
</reference>
<dbReference type="AlphaFoldDB" id="A0A1R1JN24"/>
<evidence type="ECO:0000313" key="6">
    <source>
        <dbReference type="EMBL" id="OMG79251.1"/>
    </source>
</evidence>
<name>A0A1R1JN24_ALCXX</name>
<evidence type="ECO:0000256" key="1">
    <source>
        <dbReference type="ARBA" id="ARBA00022679"/>
    </source>
</evidence>
<dbReference type="Proteomes" id="UP000187251">
    <property type="component" value="Unassembled WGS sequence"/>
</dbReference>